<comment type="caution">
    <text evidence="2">The sequence shown here is derived from an EMBL/GenBank/DDBJ whole genome shotgun (WGS) entry which is preliminary data.</text>
</comment>
<dbReference type="AlphaFoldDB" id="A0A8K0G2M1"/>
<protein>
    <submittedName>
        <fullName evidence="2">Uncharacterized protein</fullName>
    </submittedName>
</protein>
<proteinExistence type="predicted"/>
<evidence type="ECO:0000256" key="1">
    <source>
        <dbReference type="SAM" id="MobiDB-lite"/>
    </source>
</evidence>
<name>A0A8K0G2M1_IGNLU</name>
<organism evidence="2 3">
    <name type="scientific">Ignelater luminosus</name>
    <name type="common">Cucubano</name>
    <name type="synonym">Pyrophorus luminosus</name>
    <dbReference type="NCBI Taxonomy" id="2038154"/>
    <lineage>
        <taxon>Eukaryota</taxon>
        <taxon>Metazoa</taxon>
        <taxon>Ecdysozoa</taxon>
        <taxon>Arthropoda</taxon>
        <taxon>Hexapoda</taxon>
        <taxon>Insecta</taxon>
        <taxon>Pterygota</taxon>
        <taxon>Neoptera</taxon>
        <taxon>Endopterygota</taxon>
        <taxon>Coleoptera</taxon>
        <taxon>Polyphaga</taxon>
        <taxon>Elateriformia</taxon>
        <taxon>Elateroidea</taxon>
        <taxon>Elateridae</taxon>
        <taxon>Agrypninae</taxon>
        <taxon>Pyrophorini</taxon>
        <taxon>Ignelater</taxon>
    </lineage>
</organism>
<sequence>MPSHCSHRLQLLNVAVYGPLKAHYNTSVDQWMKDHPGTPMSIYDISGCCGVAFERAMTSINILARLKRTGIAPLDRHVFTDTDFLPSSVPKHYCKNKKENTPQKKEENKSKKIKKPKSSEESQPEMSDQKSSGGEFCPSSSPPAMDLVLNKDPKRLCPCEICGQKVGCRPVLLEDESMVLKADIAMILPEPVVTANTKRQGRFVTFEINFDKNVL</sequence>
<dbReference type="OrthoDB" id="8187571at2759"/>
<feature type="compositionally biased region" description="Basic and acidic residues" evidence="1">
    <location>
        <begin position="96"/>
        <end position="110"/>
    </location>
</feature>
<dbReference type="Proteomes" id="UP000801492">
    <property type="component" value="Unassembled WGS sequence"/>
</dbReference>
<gene>
    <name evidence="2" type="ORF">ILUMI_22720</name>
</gene>
<dbReference type="EMBL" id="VTPC01090408">
    <property type="protein sequence ID" value="KAF2883453.1"/>
    <property type="molecule type" value="Genomic_DNA"/>
</dbReference>
<evidence type="ECO:0000313" key="2">
    <source>
        <dbReference type="EMBL" id="KAF2883453.1"/>
    </source>
</evidence>
<evidence type="ECO:0000313" key="3">
    <source>
        <dbReference type="Proteomes" id="UP000801492"/>
    </source>
</evidence>
<feature type="region of interest" description="Disordered" evidence="1">
    <location>
        <begin position="91"/>
        <end position="144"/>
    </location>
</feature>
<reference evidence="2" key="1">
    <citation type="submission" date="2019-08" db="EMBL/GenBank/DDBJ databases">
        <title>The genome of the North American firefly Photinus pyralis.</title>
        <authorList>
            <consortium name="Photinus pyralis genome working group"/>
            <person name="Fallon T.R."/>
            <person name="Sander Lower S.E."/>
            <person name="Weng J.-K."/>
        </authorList>
    </citation>
    <scope>NUCLEOTIDE SEQUENCE</scope>
    <source>
        <strain evidence="2">TRF0915ILg1</strain>
        <tissue evidence="2">Whole body</tissue>
    </source>
</reference>
<keyword evidence="3" id="KW-1185">Reference proteome</keyword>
<accession>A0A8K0G2M1</accession>